<reference evidence="1 2" key="1">
    <citation type="submission" date="2019-10" db="EMBL/GenBank/DDBJ databases">
        <title>Draft Genome Sequence of Cytophagaceae sp. SJW1-29.</title>
        <authorList>
            <person name="Choi A."/>
        </authorList>
    </citation>
    <scope>NUCLEOTIDE SEQUENCE [LARGE SCALE GENOMIC DNA]</scope>
    <source>
        <strain evidence="1 2">SJW1-29</strain>
    </source>
</reference>
<evidence type="ECO:0000313" key="2">
    <source>
        <dbReference type="Proteomes" id="UP000479293"/>
    </source>
</evidence>
<protein>
    <submittedName>
        <fullName evidence="1">Uncharacterized protein</fullName>
    </submittedName>
</protein>
<dbReference type="EMBL" id="WHLY01000002">
    <property type="protein sequence ID" value="MPR36947.1"/>
    <property type="molecule type" value="Genomic_DNA"/>
</dbReference>
<dbReference type="Proteomes" id="UP000479293">
    <property type="component" value="Unassembled WGS sequence"/>
</dbReference>
<gene>
    <name evidence="1" type="ORF">GBK04_27340</name>
</gene>
<accession>A0A7C9FFP7</accession>
<dbReference type="AlphaFoldDB" id="A0A7C9FFP7"/>
<dbReference type="RefSeq" id="WP_152765282.1">
    <property type="nucleotide sequence ID" value="NZ_WHLY01000002.1"/>
</dbReference>
<keyword evidence="2" id="KW-1185">Reference proteome</keyword>
<proteinExistence type="predicted"/>
<evidence type="ECO:0000313" key="1">
    <source>
        <dbReference type="EMBL" id="MPR36947.1"/>
    </source>
</evidence>
<sequence>MTTQEAILGGYRAPNTGFVRRLFLLDREDCVSVLDPVRHRYAGAVAGMLPANGVAARLGATLTRMDFPPKSCTMGVNYNGMATTYSIDYDLPGTDVSVAAFYEQGQYRQYVCLVEDYNGRCYVLGNEERGLRLGLAQGVATLASSRLSLGGRLNVPPFQLTSANGLVLAEVLANSDFGTGFSLDFNA</sequence>
<comment type="caution">
    <text evidence="1">The sequence shown here is derived from an EMBL/GenBank/DDBJ whole genome shotgun (WGS) entry which is preliminary data.</text>
</comment>
<organism evidence="1 2">
    <name type="scientific">Salmonirosea aquatica</name>
    <dbReference type="NCBI Taxonomy" id="2654236"/>
    <lineage>
        <taxon>Bacteria</taxon>
        <taxon>Pseudomonadati</taxon>
        <taxon>Bacteroidota</taxon>
        <taxon>Cytophagia</taxon>
        <taxon>Cytophagales</taxon>
        <taxon>Spirosomataceae</taxon>
        <taxon>Salmonirosea</taxon>
    </lineage>
</organism>
<name>A0A7C9FFP7_9BACT</name>